<dbReference type="OrthoDB" id="701446at2"/>
<evidence type="ECO:0000313" key="1">
    <source>
        <dbReference type="EMBL" id="RZF58719.1"/>
    </source>
</evidence>
<evidence type="ECO:0000313" key="2">
    <source>
        <dbReference type="Proteomes" id="UP000292855"/>
    </source>
</evidence>
<dbReference type="RefSeq" id="WP_130142504.1">
    <property type="nucleotide sequence ID" value="NZ_SGIT01000003.1"/>
</dbReference>
<dbReference type="AlphaFoldDB" id="A0A4Q6XQ18"/>
<proteinExistence type="predicted"/>
<name>A0A4Q6XQ18_9SPHI</name>
<gene>
    <name evidence="1" type="ORF">EWE74_15445</name>
</gene>
<accession>A0A4Q6XQ18</accession>
<dbReference type="Proteomes" id="UP000292855">
    <property type="component" value="Unassembled WGS sequence"/>
</dbReference>
<reference evidence="1 2" key="1">
    <citation type="submission" date="2019-02" db="EMBL/GenBank/DDBJ databases">
        <authorList>
            <person name="Li Y."/>
        </authorList>
    </citation>
    <scope>NUCLEOTIDE SEQUENCE [LARGE SCALE GENOMIC DNA]</scope>
    <source>
        <strain evidence="1 2">30C10-4-7</strain>
    </source>
</reference>
<comment type="caution">
    <text evidence="1">The sequence shown here is derived from an EMBL/GenBank/DDBJ whole genome shotgun (WGS) entry which is preliminary data.</text>
</comment>
<keyword evidence="2" id="KW-1185">Reference proteome</keyword>
<protein>
    <submittedName>
        <fullName evidence="1">Uncharacterized protein</fullName>
    </submittedName>
</protein>
<organism evidence="1 2">
    <name type="scientific">Sphingobacterium corticibacterium</name>
    <dbReference type="NCBI Taxonomy" id="2484746"/>
    <lineage>
        <taxon>Bacteria</taxon>
        <taxon>Pseudomonadati</taxon>
        <taxon>Bacteroidota</taxon>
        <taxon>Sphingobacteriia</taxon>
        <taxon>Sphingobacteriales</taxon>
        <taxon>Sphingobacteriaceae</taxon>
        <taxon>Sphingobacterium</taxon>
    </lineage>
</organism>
<dbReference type="EMBL" id="SGIT01000003">
    <property type="protein sequence ID" value="RZF58719.1"/>
    <property type="molecule type" value="Genomic_DNA"/>
</dbReference>
<sequence length="236" mass="28100">MKTIVRPHPLKDIILEFDESKEQPDYEKEALERYYMAHDVVWDLRQRLEYLAKGLLAIQEHTRESEMEALRLDQSLAFVEDSLGLSDGKNLPEIKDEFTIDVTGLFQDLEEHNKAVQDLYVLVDDLTQRYNYEIDLIDPADEYREHWPVHGRHFGIFDEVYPRYEELSVNIVSLDDDEQLFLEIYSELSDMYQRNLDFAEEVFESYRKLLELVDPMYKRASIAMKTMNQRMRGDSL</sequence>